<dbReference type="SUPFAM" id="SSF53335">
    <property type="entry name" value="S-adenosyl-L-methionine-dependent methyltransferases"/>
    <property type="match status" value="1"/>
</dbReference>
<keyword evidence="1" id="KW-0808">Transferase</keyword>
<dbReference type="GO" id="GO:0032259">
    <property type="term" value="P:methylation"/>
    <property type="evidence" value="ECO:0007669"/>
    <property type="project" value="UniProtKB-KW"/>
</dbReference>
<keyword evidence="2" id="KW-1185">Reference proteome</keyword>
<evidence type="ECO:0000313" key="1">
    <source>
        <dbReference type="EMBL" id="SOB62134.1"/>
    </source>
</evidence>
<proteinExistence type="predicted"/>
<dbReference type="InterPro" id="IPR008884">
    <property type="entry name" value="TylF_MeTrfase"/>
</dbReference>
<geneLocation type="plasmid" evidence="2">
    <name>padpro</name>
</geneLocation>
<gene>
    <name evidence="1" type="primary">novP</name>
    <name evidence="1" type="ORF">DPRO_PA0010</name>
</gene>
<reference evidence="2" key="1">
    <citation type="submission" date="2017-09" db="EMBL/GenBank/DDBJ databases">
        <authorList>
            <person name="Regsiter A."/>
            <person name="William W."/>
        </authorList>
    </citation>
    <scope>NUCLEOTIDE SEQUENCE [LARGE SCALE GENOMIC DNA]</scope>
    <source>
        <strain evidence="2">500-1</strain>
        <plasmid evidence="2">padpro</plasmid>
    </source>
</reference>
<dbReference type="Gene3D" id="3.40.50.150">
    <property type="entry name" value="Vaccinia Virus protein VP39"/>
    <property type="match status" value="1"/>
</dbReference>
<name>A0A2C8FDV2_9BACT</name>
<dbReference type="EC" id="2.1.1.285" evidence="1"/>
<keyword evidence="1" id="KW-0489">Methyltransferase</keyword>
<dbReference type="EMBL" id="LT907976">
    <property type="protein sequence ID" value="SOB62134.1"/>
    <property type="molecule type" value="Genomic_DNA"/>
</dbReference>
<protein>
    <submittedName>
        <fullName evidence="1">Demethyldecarbamoylnovobiocin O-methyltransferase</fullName>
        <ecNumber evidence="1">2.1.1.285</ecNumber>
    </submittedName>
</protein>
<dbReference type="PANTHER" id="PTHR40036:SF1">
    <property type="entry name" value="MACROCIN O-METHYLTRANSFERASE"/>
    <property type="match status" value="1"/>
</dbReference>
<dbReference type="GO" id="GO:0008168">
    <property type="term" value="F:methyltransferase activity"/>
    <property type="evidence" value="ECO:0007669"/>
    <property type="project" value="UniProtKB-KW"/>
</dbReference>
<keyword evidence="1" id="KW-0614">Plasmid</keyword>
<dbReference type="AlphaFoldDB" id="A0A2C8FDV2"/>
<dbReference type="Pfam" id="PF05711">
    <property type="entry name" value="TylF"/>
    <property type="match status" value="1"/>
</dbReference>
<accession>A0A2C8FDV2</accession>
<dbReference type="Proteomes" id="UP000219215">
    <property type="component" value="Plasmid paDPRO"/>
</dbReference>
<evidence type="ECO:0000313" key="2">
    <source>
        <dbReference type="Proteomes" id="UP000219215"/>
    </source>
</evidence>
<dbReference type="KEGG" id="pprf:DPRO_PA0010"/>
<dbReference type="InterPro" id="IPR029063">
    <property type="entry name" value="SAM-dependent_MTases_sf"/>
</dbReference>
<dbReference type="PANTHER" id="PTHR40036">
    <property type="entry name" value="MACROCIN O-METHYLTRANSFERASE"/>
    <property type="match status" value="1"/>
</dbReference>
<organism evidence="1 2">
    <name type="scientific">Pseudodesulfovibrio profundus</name>
    <dbReference type="NCBI Taxonomy" id="57320"/>
    <lineage>
        <taxon>Bacteria</taxon>
        <taxon>Pseudomonadati</taxon>
        <taxon>Thermodesulfobacteriota</taxon>
        <taxon>Desulfovibrionia</taxon>
        <taxon>Desulfovibrionales</taxon>
        <taxon>Desulfovibrionaceae</taxon>
    </lineage>
</organism>
<sequence length="253" mass="28455">MIMKLAEDLLVKQLESKGYIVQKISEALPGIPEREMYKPFVNPWSIFSPWDHDETIQDVIAQLVSKGRMTLVSRDRLWILMNLAKQAFTLDGEVWEAGVYQGGTALLFHETLKQVGASRTIRLFDTFQGMPETDKNFDKHSAGDFADTDVDAVKDLVGEADYIDFRKGFVPDTFAGLEDKIIAMAHIDLDIYPAILAACEFVYPRMASGGFMLFDDYGFHSCPGARKAVDEFFADKPEVYISLPTGQCFVVKL</sequence>